<feature type="region of interest" description="Disordered" evidence="1">
    <location>
        <begin position="804"/>
        <end position="830"/>
    </location>
</feature>
<name>A0AAQ3QCS0_9LILI</name>
<feature type="compositionally biased region" description="Low complexity" evidence="1">
    <location>
        <begin position="736"/>
        <end position="755"/>
    </location>
</feature>
<feature type="region of interest" description="Disordered" evidence="1">
    <location>
        <begin position="1186"/>
        <end position="1212"/>
    </location>
</feature>
<reference evidence="2 3" key="1">
    <citation type="submission" date="2023-10" db="EMBL/GenBank/DDBJ databases">
        <title>Chromosome-scale genome assembly provides insights into flower coloration mechanisms of Canna indica.</title>
        <authorList>
            <person name="Li C."/>
        </authorList>
    </citation>
    <scope>NUCLEOTIDE SEQUENCE [LARGE SCALE GENOMIC DNA]</scope>
    <source>
        <tissue evidence="2">Flower</tissue>
    </source>
</reference>
<keyword evidence="3" id="KW-1185">Reference proteome</keyword>
<feature type="compositionally biased region" description="Basic residues" evidence="1">
    <location>
        <begin position="1266"/>
        <end position="1279"/>
    </location>
</feature>
<feature type="compositionally biased region" description="Polar residues" evidence="1">
    <location>
        <begin position="1227"/>
        <end position="1248"/>
    </location>
</feature>
<feature type="region of interest" description="Disordered" evidence="1">
    <location>
        <begin position="731"/>
        <end position="755"/>
    </location>
</feature>
<dbReference type="PANTHER" id="PTHR33416">
    <property type="entry name" value="NUCLEAR PORE COMPLEX PROTEIN NUP1"/>
    <property type="match status" value="1"/>
</dbReference>
<dbReference type="GO" id="GO:0071763">
    <property type="term" value="P:nuclear membrane organization"/>
    <property type="evidence" value="ECO:0007669"/>
    <property type="project" value="TreeGrafter"/>
</dbReference>
<feature type="region of interest" description="Disordered" evidence="1">
    <location>
        <begin position="1"/>
        <end position="29"/>
    </location>
</feature>
<feature type="region of interest" description="Disordered" evidence="1">
    <location>
        <begin position="123"/>
        <end position="142"/>
    </location>
</feature>
<gene>
    <name evidence="2" type="ORF">Cni_G16676</name>
</gene>
<feature type="region of interest" description="Disordered" evidence="1">
    <location>
        <begin position="1227"/>
        <end position="1279"/>
    </location>
</feature>
<feature type="compositionally biased region" description="Low complexity" evidence="1">
    <location>
        <begin position="976"/>
        <end position="986"/>
    </location>
</feature>
<feature type="compositionally biased region" description="Low complexity" evidence="1">
    <location>
        <begin position="20"/>
        <end position="29"/>
    </location>
</feature>
<evidence type="ECO:0000313" key="3">
    <source>
        <dbReference type="Proteomes" id="UP001327560"/>
    </source>
</evidence>
<feature type="compositionally biased region" description="Polar residues" evidence="1">
    <location>
        <begin position="132"/>
        <end position="141"/>
    </location>
</feature>
<dbReference type="PANTHER" id="PTHR33416:SF20">
    <property type="entry name" value="NUCLEAR PORE COMPLEX PROTEIN NUP1"/>
    <property type="match status" value="1"/>
</dbReference>
<sequence length="1279" mass="133079">METPSYEGRIGGKMRRQPLRRAAATPYARPPAAARAIRLPQPDSGANRWLAKLVDPASRFIASSATRLFTSVFRRQLPAPLIAEAEAEAPGENSASGKEVAEASGEPSSELQKDKVESENIATNKHNDKMDSQNNATNNPENDIVSELDQLLKQKTLTRKSRTIDLNTPKPTVNDKKLEDVNVPLPEKETESTRPHSDLMTSPNIIAIADDQAASPVELAKAYMGSRVSKLSPPSLSWQSHLIHESRKVPTNSAYAIKSSDMRGPKSVQFSGHAESPESSYRTPRYHGRSALYRMACSPYFKGEGYSKDGYVGSSSLQTPSAWQSGGRQVVKRRSSVLDNDFGSVGPIRRIRQKLNVTPSKNIMHSVPPRNIHSSPSTSTKKEIQDHSSFNQKPAYLDARGESRANRISNSAVTSELAESTDMGNKILQKLDKLVPSPKEKMSTVKDNLLDGSPANVMLAFSKGINNSLSHKQERTEANENGPSTSISGVKSISTSNNMHGSVVPITAAMHGKDAADVANSHSISSSVHQRPTFQMSEPEDAILNKTSMVDTPFQLKHRDEVKLTQSVGPSKIRTEGSPPKLAASIPTSSSLFSKAADVKLSSIDSVAENGKSFTFPFVSASATSQPPPTPTMPSPLVDKSVMQKGYSSGPSFTFGSNDTNRVKFFSITSASSSYTTSGLENGLSNATTSTILKNSSSDKGEGKYLTNSVGDADAKDKQVSDHPIVFSFGASSNESLPNGSPKLSSPSSTASIMTLSGSPSSSTFSMATAVLTSSSSTSTSSAAGIFSTVPSLLFESTPSPISSTSFSQPVGESNAGKSEEKPSNSSMLSLTSATSDKSLMFKFGGNSSSAPIVGSQLSRADSGILAASTVSNIGSSSASTSNLFSSTDKSQSAFAPTSTFLGANSSIFNIGSTKSSNFSSPAVVNITKTSPSVTAAGFFGTQSTQVESRNSQFSQSSTSQFNSFHSSPTFGMNASSSSSLTNSQSGAATTDSKPFLSSSTSFSVGAGTNLSSSTSLSGSQFGVAAKDSEPLISSSPSSFAAAPAPAPAAIASTMATPTTTSTNTNVFGSTFQPSTSSGSGIFGSIASSPTSGFAFGASSSPSGIFGSGASSPATGFTFGGSSTGTGSMPFVFGSSSSPAFSLNSAPTSTSSFTPGNATFGSLNSASGFSSASAGNDQMNVEDSMAEDTNQSAGSMVPQFGQPAMPASPAFGAPAIQPASSVFQFGSQQNLSLPQNPSPFQASANQEFPQGGSFSLGSGGGDKSGRRIVKVRRDKLRKK</sequence>
<feature type="region of interest" description="Disordered" evidence="1">
    <location>
        <begin position="86"/>
        <end position="116"/>
    </location>
</feature>
<feature type="region of interest" description="Disordered" evidence="1">
    <location>
        <begin position="361"/>
        <end position="387"/>
    </location>
</feature>
<dbReference type="AlphaFoldDB" id="A0AAQ3QCS0"/>
<protein>
    <submittedName>
        <fullName evidence="2">Nuclear pore complex protein</fullName>
    </submittedName>
</protein>
<accession>A0AAQ3QCS0</accession>
<dbReference type="Proteomes" id="UP001327560">
    <property type="component" value="Chromosome 5"/>
</dbReference>
<dbReference type="GO" id="GO:0005635">
    <property type="term" value="C:nuclear envelope"/>
    <property type="evidence" value="ECO:0007669"/>
    <property type="project" value="TreeGrafter"/>
</dbReference>
<organism evidence="2 3">
    <name type="scientific">Canna indica</name>
    <name type="common">Indian-shot</name>
    <dbReference type="NCBI Taxonomy" id="4628"/>
    <lineage>
        <taxon>Eukaryota</taxon>
        <taxon>Viridiplantae</taxon>
        <taxon>Streptophyta</taxon>
        <taxon>Embryophyta</taxon>
        <taxon>Tracheophyta</taxon>
        <taxon>Spermatophyta</taxon>
        <taxon>Magnoliopsida</taxon>
        <taxon>Liliopsida</taxon>
        <taxon>Zingiberales</taxon>
        <taxon>Cannaceae</taxon>
        <taxon>Canna</taxon>
    </lineage>
</organism>
<dbReference type="EMBL" id="CP136894">
    <property type="protein sequence ID" value="WOL07926.1"/>
    <property type="molecule type" value="Genomic_DNA"/>
</dbReference>
<evidence type="ECO:0000256" key="1">
    <source>
        <dbReference type="SAM" id="MobiDB-lite"/>
    </source>
</evidence>
<proteinExistence type="predicted"/>
<feature type="region of interest" description="Disordered" evidence="1">
    <location>
        <begin position="976"/>
        <end position="996"/>
    </location>
</feature>
<evidence type="ECO:0000313" key="2">
    <source>
        <dbReference type="EMBL" id="WOL07926.1"/>
    </source>
</evidence>
<feature type="region of interest" description="Disordered" evidence="1">
    <location>
        <begin position="260"/>
        <end position="284"/>
    </location>
</feature>